<keyword evidence="5" id="KW-0333">Golgi apparatus</keyword>
<dbReference type="EnsemblPlants" id="KQK13882">
    <property type="protein sequence ID" value="KQK13882"/>
    <property type="gene ID" value="BRADI_1g13110v3"/>
</dbReference>
<feature type="compositionally biased region" description="Polar residues" evidence="6">
    <location>
        <begin position="52"/>
        <end position="61"/>
    </location>
</feature>
<evidence type="ECO:0000256" key="7">
    <source>
        <dbReference type="SAM" id="Phobius"/>
    </source>
</evidence>
<dbReference type="OrthoDB" id="1924787at2759"/>
<name>A0A0Q3RLU6_BRADI</name>
<reference evidence="10" key="3">
    <citation type="submission" date="2018-08" db="UniProtKB">
        <authorList>
            <consortium name="EnsemblPlants"/>
        </authorList>
    </citation>
    <scope>IDENTIFICATION</scope>
    <source>
        <strain evidence="10">cv. Bd21</strain>
    </source>
</reference>
<evidence type="ECO:0000256" key="2">
    <source>
        <dbReference type="ARBA" id="ARBA00010271"/>
    </source>
</evidence>
<dbReference type="EMBL" id="CM000880">
    <property type="protein sequence ID" value="KQK13882.1"/>
    <property type="molecule type" value="Genomic_DNA"/>
</dbReference>
<dbReference type="AlphaFoldDB" id="A0A0Q3RLU6"/>
<evidence type="ECO:0000256" key="4">
    <source>
        <dbReference type="ARBA" id="ARBA00022968"/>
    </source>
</evidence>
<evidence type="ECO:0000256" key="1">
    <source>
        <dbReference type="ARBA" id="ARBA00004323"/>
    </source>
</evidence>
<feature type="region of interest" description="Disordered" evidence="6">
    <location>
        <begin position="52"/>
        <end position="98"/>
    </location>
</feature>
<keyword evidence="3" id="KW-0808">Transferase</keyword>
<dbReference type="InterPro" id="IPR040911">
    <property type="entry name" value="Exostosin_GT47"/>
</dbReference>
<comment type="subcellular location">
    <subcellularLocation>
        <location evidence="1">Golgi apparatus membrane</location>
        <topology evidence="1">Single-pass type II membrane protein</topology>
    </subcellularLocation>
</comment>
<dbReference type="ExpressionAtlas" id="A0A0Q3RLU6">
    <property type="expression patterns" value="baseline"/>
</dbReference>
<feature type="region of interest" description="Disordered" evidence="6">
    <location>
        <begin position="505"/>
        <end position="538"/>
    </location>
</feature>
<sequence length="714" mass="77941">MVSLHGSAVVRAGRYVLALVMPACFVIWMVFFFFPFPSPEVDVVRESFQANINSSAGQQRTVDAPPPPARQERAETPSPPPPARQERISQARKPARKTEVDRCAGRYIYIHDLPPRFNSHLIRDCRTLSEWTDMCKHMANAGMGPQLTRTGGVLPAAGWYDTNQFALEVIFHNRMRNQYDCLTTDASRAAAFYVPYYAGLDVGRHLWGVQFNNTVRDALADDLVRWLRASPAWAAHGGKDHFLVAGRITWDFRREDQDGPGEWGSRLLVLPEARNMTMLVIESSPWHGNDVGVPYPTYFHPSRAAEVASWQKAVRRARRPWLLAFAGGARASSGNITNVRDVIMDQCARSRRCGLLRCDGAGRRNDCYAPGNVMRLFKKAAFCLQPQGDSYTRRSAFDAMLAGCVPVFFHPGSAYVQYRWHLPADQRAYSVFIPEDGLRNGTIRIEDVLRRFRAKEVAAMREQVVRTIPSIVYRDPRATAVTGGFRDAVDVAIDGVIERVRRIKRGLPPSDEEHEPPSSFLPRNATAGGVPAKPGTPWEGGGGAIFSPPLQARGAWSRLSRGAAGTGKLARAGAGAGLPCEGLEAPVWRARPARWPAWAAPLGLAGLVRLPCSTVCVAMLAWPDPVRGATAAPWPVPGGDLACGVRRASPALSVMRWPLVSLSYSLLSAVGLVAAGENPASMGSVLATTASSGIASFLKASLCSSATSHLSQTR</sequence>
<dbReference type="PANTHER" id="PTHR11062:SF117">
    <property type="entry name" value="XYLOGLUCAN-SPECIFIC GALACTURONOSYLTRANSFERASE 1"/>
    <property type="match status" value="1"/>
</dbReference>
<dbReference type="InParanoid" id="A0A0Q3RLU6"/>
<keyword evidence="7" id="KW-1133">Transmembrane helix</keyword>
<evidence type="ECO:0000256" key="6">
    <source>
        <dbReference type="SAM" id="MobiDB-lite"/>
    </source>
</evidence>
<comment type="similarity">
    <text evidence="2">Belongs to the glycosyltransferase 47 family.</text>
</comment>
<keyword evidence="11" id="KW-1185">Reference proteome</keyword>
<dbReference type="Gramene" id="KQK13882">
    <property type="protein sequence ID" value="KQK13882"/>
    <property type="gene ID" value="BRADI_1g13110v3"/>
</dbReference>
<gene>
    <name evidence="9" type="ORF">BRADI_1g13110v3</name>
</gene>
<dbReference type="PANTHER" id="PTHR11062">
    <property type="entry name" value="EXOSTOSIN HEPARAN SULFATE GLYCOSYLTRANSFERASE -RELATED"/>
    <property type="match status" value="1"/>
</dbReference>
<keyword evidence="4" id="KW-0735">Signal-anchor</keyword>
<proteinExistence type="inferred from homology"/>
<dbReference type="Pfam" id="PF03016">
    <property type="entry name" value="Exostosin_GT47"/>
    <property type="match status" value="1"/>
</dbReference>
<evidence type="ECO:0000313" key="10">
    <source>
        <dbReference type="EnsemblPlants" id="KQK13882"/>
    </source>
</evidence>
<dbReference type="GO" id="GO:0016757">
    <property type="term" value="F:glycosyltransferase activity"/>
    <property type="evidence" value="ECO:0007669"/>
    <property type="project" value="UniProtKB-KW"/>
</dbReference>
<dbReference type="InterPro" id="IPR004263">
    <property type="entry name" value="Exostosin"/>
</dbReference>
<evidence type="ECO:0000313" key="9">
    <source>
        <dbReference type="EMBL" id="KQK13882.1"/>
    </source>
</evidence>
<evidence type="ECO:0000256" key="5">
    <source>
        <dbReference type="ARBA" id="ARBA00023034"/>
    </source>
</evidence>
<feature type="domain" description="Exostosin GT47" evidence="8">
    <location>
        <begin position="103"/>
        <end position="443"/>
    </location>
</feature>
<protein>
    <recommendedName>
        <fullName evidence="8">Exostosin GT47 domain-containing protein</fullName>
    </recommendedName>
</protein>
<dbReference type="STRING" id="15368.A0A0Q3RLU6"/>
<feature type="transmembrane region" description="Helical" evidence="7">
    <location>
        <begin position="12"/>
        <end position="34"/>
    </location>
</feature>
<keyword evidence="3" id="KW-0328">Glycosyltransferase</keyword>
<keyword evidence="7" id="KW-0812">Transmembrane</keyword>
<reference evidence="9 10" key="1">
    <citation type="journal article" date="2010" name="Nature">
        <title>Genome sequencing and analysis of the model grass Brachypodium distachyon.</title>
        <authorList>
            <consortium name="International Brachypodium Initiative"/>
        </authorList>
    </citation>
    <scope>NUCLEOTIDE SEQUENCE [LARGE SCALE GENOMIC DNA]</scope>
    <source>
        <strain evidence="9 10">Bd21</strain>
    </source>
</reference>
<reference evidence="9" key="2">
    <citation type="submission" date="2017-06" db="EMBL/GenBank/DDBJ databases">
        <title>WGS assembly of Brachypodium distachyon.</title>
        <authorList>
            <consortium name="The International Brachypodium Initiative"/>
            <person name="Lucas S."/>
            <person name="Harmon-Smith M."/>
            <person name="Lail K."/>
            <person name="Tice H."/>
            <person name="Grimwood J."/>
            <person name="Bruce D."/>
            <person name="Barry K."/>
            <person name="Shu S."/>
            <person name="Lindquist E."/>
            <person name="Wang M."/>
            <person name="Pitluck S."/>
            <person name="Vogel J.P."/>
            <person name="Garvin D.F."/>
            <person name="Mockler T.C."/>
            <person name="Schmutz J."/>
            <person name="Rokhsar D."/>
            <person name="Bevan M.W."/>
        </authorList>
    </citation>
    <scope>NUCLEOTIDE SEQUENCE</scope>
    <source>
        <strain evidence="9">Bd21</strain>
    </source>
</reference>
<evidence type="ECO:0000256" key="3">
    <source>
        <dbReference type="ARBA" id="ARBA00022676"/>
    </source>
</evidence>
<keyword evidence="7" id="KW-0472">Membrane</keyword>
<evidence type="ECO:0000313" key="11">
    <source>
        <dbReference type="Proteomes" id="UP000008810"/>
    </source>
</evidence>
<dbReference type="Proteomes" id="UP000008810">
    <property type="component" value="Chromosome 1"/>
</dbReference>
<accession>A0A0Q3RLU6</accession>
<dbReference type="GO" id="GO:0000139">
    <property type="term" value="C:Golgi membrane"/>
    <property type="evidence" value="ECO:0007669"/>
    <property type="project" value="UniProtKB-SubCell"/>
</dbReference>
<evidence type="ECO:0000259" key="8">
    <source>
        <dbReference type="Pfam" id="PF03016"/>
    </source>
</evidence>
<organism evidence="9">
    <name type="scientific">Brachypodium distachyon</name>
    <name type="common">Purple false brome</name>
    <name type="synonym">Trachynia distachya</name>
    <dbReference type="NCBI Taxonomy" id="15368"/>
    <lineage>
        <taxon>Eukaryota</taxon>
        <taxon>Viridiplantae</taxon>
        <taxon>Streptophyta</taxon>
        <taxon>Embryophyta</taxon>
        <taxon>Tracheophyta</taxon>
        <taxon>Spermatophyta</taxon>
        <taxon>Magnoliopsida</taxon>
        <taxon>Liliopsida</taxon>
        <taxon>Poales</taxon>
        <taxon>Poaceae</taxon>
        <taxon>BOP clade</taxon>
        <taxon>Pooideae</taxon>
        <taxon>Stipodae</taxon>
        <taxon>Brachypodieae</taxon>
        <taxon>Brachypodium</taxon>
    </lineage>
</organism>
<dbReference type="FunCoup" id="A0A0Q3RLU6">
    <property type="interactions" value="4"/>
</dbReference>